<keyword evidence="4" id="KW-0547">Nucleotide-binding</keyword>
<feature type="domain" description="PurM-like N-terminal" evidence="8">
    <location>
        <begin position="67"/>
        <end position="181"/>
    </location>
</feature>
<sequence>MTPEVLEQHNLTEAEYDRILSILGRPPNLTELGIFSVMWSEHCSYKSSKLHLKRLPTQGPQVLQGPGENAGIVDIGDGYAVAFKIESHNHPSFVEPYQGAATGVGGILRDIFTMGARPIAAMNSLRFGPPDQPRNRRIMEGVVAGIAGYGNCFGVPTVGGEVVFGECYSQNPLVNAFALGLFRKDRIFYGKAVGIGNPVLYVGSKTGRDGIHGATMASAEFDEASESKRPNVQVGDPFLEKLLLEACLESMKTGAVVGIQDMGAAGLTCSTCEMGGRADTGIEIDLAKVPQREQGMTPYEIMLSESQERMLLVAERGREEEILRIFRKWEIDAVTIGKVTRDGMLRILDRGKKVAEIPNRALTDEAPVYRRPVAAPAPPSPEPAPPSGSLSLDWGKVLECFLGSPNLSSREWVYRQYDHMVRTNTVQAPGADAAVVRVKNTRKALAMSLDGNGRYCRQDPRVGAQLSVAESCRNLVCAGARPLAATNCLNLGNPEKPEIMWQVTQVVEGIAEACRALETPITGGNVSLYNETLGEGIDPTPVIGMVGLIEPLSRLRGSWFLQEGHRIVLLGPLVGQPTSYSSAETGGDVYTRWVRALPCPPLDLDLEVRVQRTCREGIENGLILSAHDCSEGGLAVALAEMGFSRFGGRTLGAEIRLPAAEEVGEVLFAEYPSRILVTVETENLAALERIAALQGVPVTFLGQVVPEVLSLRSTDSTVIEKSMVSLEETWRNCLGGLFADPL</sequence>
<dbReference type="CDD" id="cd02203">
    <property type="entry name" value="PurL_repeat1"/>
    <property type="match status" value="1"/>
</dbReference>
<gene>
    <name evidence="11" type="ORF">GBAR_LOCUS3445</name>
</gene>
<dbReference type="Pfam" id="PF02769">
    <property type="entry name" value="AIRS_C"/>
    <property type="match status" value="2"/>
</dbReference>
<keyword evidence="12" id="KW-1185">Reference proteome</keyword>
<dbReference type="AlphaFoldDB" id="A0AA35W6S9"/>
<evidence type="ECO:0000256" key="2">
    <source>
        <dbReference type="ARBA" id="ARBA00022598"/>
    </source>
</evidence>
<dbReference type="SUPFAM" id="SSF56042">
    <property type="entry name" value="PurM C-terminal domain-like"/>
    <property type="match status" value="2"/>
</dbReference>
<dbReference type="Gene3D" id="3.30.1330.10">
    <property type="entry name" value="PurM-like, N-terminal domain"/>
    <property type="match status" value="2"/>
</dbReference>
<dbReference type="InterPro" id="IPR036921">
    <property type="entry name" value="PurM-like_N_sf"/>
</dbReference>
<dbReference type="Gene3D" id="3.90.650.10">
    <property type="entry name" value="PurM-like C-terminal domain"/>
    <property type="match status" value="2"/>
</dbReference>
<dbReference type="NCBIfam" id="TIGR01736">
    <property type="entry name" value="FGAM_synth_II"/>
    <property type="match status" value="1"/>
</dbReference>
<dbReference type="FunFam" id="3.30.1330.10:FF:000004">
    <property type="entry name" value="Phosphoribosylformylglycinamidine synthase subunit PurL"/>
    <property type="match status" value="1"/>
</dbReference>
<feature type="domain" description="PurM-like C-terminal" evidence="9">
    <location>
        <begin position="562"/>
        <end position="707"/>
    </location>
</feature>
<dbReference type="CDD" id="cd02204">
    <property type="entry name" value="PurL_repeat2"/>
    <property type="match status" value="1"/>
</dbReference>
<keyword evidence="2" id="KW-0436">Ligase</keyword>
<accession>A0AA35W6S9</accession>
<dbReference type="SUPFAM" id="SSF55326">
    <property type="entry name" value="PurM N-terminal domain-like"/>
    <property type="match status" value="2"/>
</dbReference>
<dbReference type="GO" id="GO:0006189">
    <property type="term" value="P:'de novo' IMP biosynthetic process"/>
    <property type="evidence" value="ECO:0007669"/>
    <property type="project" value="InterPro"/>
</dbReference>
<evidence type="ECO:0000259" key="10">
    <source>
        <dbReference type="Pfam" id="PF18072"/>
    </source>
</evidence>
<dbReference type="PANTHER" id="PTHR43555">
    <property type="entry name" value="PHOSPHORIBOSYLFORMYLGLYCINAMIDINE SYNTHASE SUBUNIT PURL"/>
    <property type="match status" value="1"/>
</dbReference>
<dbReference type="InterPro" id="IPR036676">
    <property type="entry name" value="PurM-like_C_sf"/>
</dbReference>
<keyword evidence="6" id="KW-0067">ATP-binding</keyword>
<evidence type="ECO:0000313" key="12">
    <source>
        <dbReference type="Proteomes" id="UP001174909"/>
    </source>
</evidence>
<name>A0AA35W6S9_GEOBA</name>
<feature type="domain" description="PurM-like N-terminal" evidence="8">
    <location>
        <begin position="430"/>
        <end position="549"/>
    </location>
</feature>
<feature type="domain" description="Phosphoribosylformylglycinamidine synthase linker" evidence="10">
    <location>
        <begin position="8"/>
        <end position="46"/>
    </location>
</feature>
<dbReference type="EMBL" id="CASHTH010000491">
    <property type="protein sequence ID" value="CAI8002662.1"/>
    <property type="molecule type" value="Genomic_DNA"/>
</dbReference>
<protein>
    <submittedName>
        <fullName evidence="11">Phosphoribosylformylglycinamidine synthase subunit PurL</fullName>
    </submittedName>
</protein>
<dbReference type="GO" id="GO:0004642">
    <property type="term" value="F:phosphoribosylformylglycinamidine synthase activity"/>
    <property type="evidence" value="ECO:0007669"/>
    <property type="project" value="InterPro"/>
</dbReference>
<keyword evidence="7" id="KW-0460">Magnesium</keyword>
<keyword evidence="3" id="KW-0479">Metal-binding</keyword>
<evidence type="ECO:0000256" key="7">
    <source>
        <dbReference type="ARBA" id="ARBA00022842"/>
    </source>
</evidence>
<evidence type="ECO:0000256" key="6">
    <source>
        <dbReference type="ARBA" id="ARBA00022840"/>
    </source>
</evidence>
<evidence type="ECO:0000259" key="8">
    <source>
        <dbReference type="Pfam" id="PF00586"/>
    </source>
</evidence>
<dbReference type="PANTHER" id="PTHR43555:SF1">
    <property type="entry name" value="PHOSPHORIBOSYLFORMYLGLYCINAMIDINE SYNTHASE SUBUNIT PURL"/>
    <property type="match status" value="1"/>
</dbReference>
<dbReference type="Pfam" id="PF18072">
    <property type="entry name" value="FGAR-AT_linker"/>
    <property type="match status" value="1"/>
</dbReference>
<evidence type="ECO:0000256" key="4">
    <source>
        <dbReference type="ARBA" id="ARBA00022741"/>
    </source>
</evidence>
<dbReference type="GO" id="GO:0046872">
    <property type="term" value="F:metal ion binding"/>
    <property type="evidence" value="ECO:0007669"/>
    <property type="project" value="UniProtKB-KW"/>
</dbReference>
<evidence type="ECO:0000256" key="1">
    <source>
        <dbReference type="ARBA" id="ARBA00022490"/>
    </source>
</evidence>
<keyword evidence="1" id="KW-0963">Cytoplasm</keyword>
<evidence type="ECO:0000259" key="9">
    <source>
        <dbReference type="Pfam" id="PF02769"/>
    </source>
</evidence>
<dbReference type="PIRSF" id="PIRSF001587">
    <property type="entry name" value="FGAM_synthase_II"/>
    <property type="match status" value="1"/>
</dbReference>
<reference evidence="11" key="1">
    <citation type="submission" date="2023-03" db="EMBL/GenBank/DDBJ databases">
        <authorList>
            <person name="Steffen K."/>
            <person name="Cardenas P."/>
        </authorList>
    </citation>
    <scope>NUCLEOTIDE SEQUENCE</scope>
</reference>
<proteinExistence type="inferred from homology"/>
<dbReference type="InterPro" id="IPR010918">
    <property type="entry name" value="PurM-like_C_dom"/>
</dbReference>
<dbReference type="Proteomes" id="UP001174909">
    <property type="component" value="Unassembled WGS sequence"/>
</dbReference>
<dbReference type="InterPro" id="IPR016188">
    <property type="entry name" value="PurM-like_N"/>
</dbReference>
<dbReference type="GO" id="GO:0005524">
    <property type="term" value="F:ATP binding"/>
    <property type="evidence" value="ECO:0007669"/>
    <property type="project" value="UniProtKB-KW"/>
</dbReference>
<dbReference type="InterPro" id="IPR041609">
    <property type="entry name" value="PurL_linker"/>
</dbReference>
<evidence type="ECO:0000313" key="11">
    <source>
        <dbReference type="EMBL" id="CAI8002662.1"/>
    </source>
</evidence>
<dbReference type="HAMAP" id="MF_00420">
    <property type="entry name" value="PurL_2"/>
    <property type="match status" value="1"/>
</dbReference>
<keyword evidence="5" id="KW-0658">Purine biosynthesis</keyword>
<feature type="domain" description="PurM-like C-terminal" evidence="9">
    <location>
        <begin position="195"/>
        <end position="346"/>
    </location>
</feature>
<evidence type="ECO:0000256" key="5">
    <source>
        <dbReference type="ARBA" id="ARBA00022755"/>
    </source>
</evidence>
<organism evidence="11 12">
    <name type="scientific">Geodia barretti</name>
    <name type="common">Barrett's horny sponge</name>
    <dbReference type="NCBI Taxonomy" id="519541"/>
    <lineage>
        <taxon>Eukaryota</taxon>
        <taxon>Metazoa</taxon>
        <taxon>Porifera</taxon>
        <taxon>Demospongiae</taxon>
        <taxon>Heteroscleromorpha</taxon>
        <taxon>Tetractinellida</taxon>
        <taxon>Astrophorina</taxon>
        <taxon>Geodiidae</taxon>
        <taxon>Geodia</taxon>
    </lineage>
</organism>
<comment type="caution">
    <text evidence="11">The sequence shown here is derived from an EMBL/GenBank/DDBJ whole genome shotgun (WGS) entry which is preliminary data.</text>
</comment>
<dbReference type="InterPro" id="IPR010074">
    <property type="entry name" value="PRibForGlyAmidine_synth_PurL"/>
</dbReference>
<evidence type="ECO:0000256" key="3">
    <source>
        <dbReference type="ARBA" id="ARBA00022723"/>
    </source>
</evidence>
<dbReference type="Pfam" id="PF00586">
    <property type="entry name" value="AIRS"/>
    <property type="match status" value="2"/>
</dbReference>
<dbReference type="NCBIfam" id="NF002290">
    <property type="entry name" value="PRK01213.1"/>
    <property type="match status" value="1"/>
</dbReference>